<keyword evidence="1" id="KW-1133">Transmembrane helix</keyword>
<feature type="transmembrane region" description="Helical" evidence="1">
    <location>
        <begin position="61"/>
        <end position="79"/>
    </location>
</feature>
<gene>
    <name evidence="2" type="ORF">SAMN05660649_02404</name>
</gene>
<organism evidence="2 3">
    <name type="scientific">Desulfotruncus arcticus DSM 17038</name>
    <dbReference type="NCBI Taxonomy" id="1121424"/>
    <lineage>
        <taxon>Bacteria</taxon>
        <taxon>Bacillati</taxon>
        <taxon>Bacillota</taxon>
        <taxon>Clostridia</taxon>
        <taxon>Eubacteriales</taxon>
        <taxon>Desulfallaceae</taxon>
        <taxon>Desulfotruncus</taxon>
    </lineage>
</organism>
<keyword evidence="1" id="KW-0472">Membrane</keyword>
<sequence>MEAVIRNFTNYIFIIIQFITIAALAIDKKITNAGEVLFVTVLFIGYIFLGKKYSFNVGNYIHICLALVVIAHSLGGKYFNLYLESAAFDNYLHVFGTYTVTLFIYSAIKNFMDISFISRTSNFLYVTLLGIGIGTIFELLEFIVDITVNPPIHNQQGLIDTNLDMIADLIGSLIAAFHINFNGIKLGVSRRRGTDTL</sequence>
<reference evidence="3" key="1">
    <citation type="submission" date="2016-10" db="EMBL/GenBank/DDBJ databases">
        <authorList>
            <person name="Varghese N."/>
            <person name="Submissions S."/>
        </authorList>
    </citation>
    <scope>NUCLEOTIDE SEQUENCE [LARGE SCALE GENOMIC DNA]</scope>
    <source>
        <strain evidence="3">DSM 17038</strain>
    </source>
</reference>
<dbReference type="Proteomes" id="UP000199337">
    <property type="component" value="Unassembled WGS sequence"/>
</dbReference>
<protein>
    <recommendedName>
        <fullName evidence="4">VanZ like family protein</fullName>
    </recommendedName>
</protein>
<proteinExistence type="predicted"/>
<dbReference type="AlphaFoldDB" id="A0A1I2TY59"/>
<dbReference type="EMBL" id="FOOX01000008">
    <property type="protein sequence ID" value="SFG69828.1"/>
    <property type="molecule type" value="Genomic_DNA"/>
</dbReference>
<feature type="transmembrane region" description="Helical" evidence="1">
    <location>
        <begin position="163"/>
        <end position="181"/>
    </location>
</feature>
<keyword evidence="3" id="KW-1185">Reference proteome</keyword>
<feature type="transmembrane region" description="Helical" evidence="1">
    <location>
        <begin position="91"/>
        <end position="111"/>
    </location>
</feature>
<dbReference type="OrthoDB" id="2942551at2"/>
<feature type="transmembrane region" description="Helical" evidence="1">
    <location>
        <begin position="123"/>
        <end position="143"/>
    </location>
</feature>
<name>A0A1I2TY59_9FIRM</name>
<evidence type="ECO:0000256" key="1">
    <source>
        <dbReference type="SAM" id="Phobius"/>
    </source>
</evidence>
<feature type="transmembrane region" description="Helical" evidence="1">
    <location>
        <begin position="32"/>
        <end position="49"/>
    </location>
</feature>
<evidence type="ECO:0000313" key="3">
    <source>
        <dbReference type="Proteomes" id="UP000199337"/>
    </source>
</evidence>
<dbReference type="InterPro" id="IPR014509">
    <property type="entry name" value="YjdF-like"/>
</dbReference>
<dbReference type="STRING" id="341036.SAMN05660649_02404"/>
<feature type="transmembrane region" description="Helical" evidence="1">
    <location>
        <begin position="7"/>
        <end position="26"/>
    </location>
</feature>
<dbReference type="RefSeq" id="WP_092471613.1">
    <property type="nucleotide sequence ID" value="NZ_FOOX01000008.1"/>
</dbReference>
<evidence type="ECO:0000313" key="2">
    <source>
        <dbReference type="EMBL" id="SFG69828.1"/>
    </source>
</evidence>
<dbReference type="Pfam" id="PF09997">
    <property type="entry name" value="DUF2238"/>
    <property type="match status" value="1"/>
</dbReference>
<evidence type="ECO:0008006" key="4">
    <source>
        <dbReference type="Google" id="ProtNLM"/>
    </source>
</evidence>
<accession>A0A1I2TY59</accession>
<keyword evidence="1" id="KW-0812">Transmembrane</keyword>